<sequence>MEPRINRFFTEPDIVVLKNLLQDVKCEVRGTPGLDKTITPECIEESADNEIGVLDHDKDSIAKLQAFNDPNSPEFAPTVFTSWDGKDIPVWINECLVKPYARIATRVVRHPTDVVFLTHIITYLMVNLGSALYLFYNFTYVHGVIHLAYTGWCIGPFTLMMHNHIHNGGLLAKEYYLFDTIFPYILEPLTGHTWDSYYYHHVKHHHVESNGPEDLSSTIRYQRDNAFHFLQYFARFLLLIWLELPLYFVRKGRSNLAVKAFIGEAGSYLFYYTAYKLNPKAATFVFILPFAVLRFALMVGNWGQHALVDEVDPNSDFRTSITMIDVMSNRICFNDGYHTAHHLNPYRHWRDHPKHFLQSKDAYRSGRALVFRDMDWFMMTVKLLMKDYLQLADCLVPIGDQIGMTRQEKADMLRTKTRMFTEADIQKKFKRPVVSRSR</sequence>
<dbReference type="OMA" id="LHYFARF"/>
<dbReference type="OrthoDB" id="1470350at2759"/>
<evidence type="ECO:0000313" key="3">
    <source>
        <dbReference type="EMBL" id="UJO24389.1"/>
    </source>
</evidence>
<dbReference type="EMBL" id="CP090174">
    <property type="protein sequence ID" value="UJO24389.1"/>
    <property type="molecule type" value="Genomic_DNA"/>
</dbReference>
<dbReference type="InterPro" id="IPR005804">
    <property type="entry name" value="FA_desaturase_dom"/>
</dbReference>
<reference evidence="3" key="1">
    <citation type="submission" date="2021-12" db="EMBL/GenBank/DDBJ databases">
        <authorList>
            <person name="Zaccaron A."/>
            <person name="Stergiopoulos I."/>
        </authorList>
    </citation>
    <scope>NUCLEOTIDE SEQUENCE</scope>
    <source>
        <strain evidence="3">Race5_Kim</strain>
    </source>
</reference>
<feature type="transmembrane region" description="Helical" evidence="1">
    <location>
        <begin position="114"/>
        <end position="136"/>
    </location>
</feature>
<name>A0A9Q8PKM5_PASFU</name>
<dbReference type="RefSeq" id="XP_047768755.1">
    <property type="nucleotide sequence ID" value="XM_047913067.1"/>
</dbReference>
<feature type="transmembrane region" description="Helical" evidence="1">
    <location>
        <begin position="281"/>
        <end position="297"/>
    </location>
</feature>
<keyword evidence="1" id="KW-0472">Membrane</keyword>
<feature type="transmembrane region" description="Helical" evidence="1">
    <location>
        <begin position="229"/>
        <end position="249"/>
    </location>
</feature>
<dbReference type="Pfam" id="PF00487">
    <property type="entry name" value="FA_desaturase"/>
    <property type="match status" value="1"/>
</dbReference>
<dbReference type="GO" id="GO:0006629">
    <property type="term" value="P:lipid metabolic process"/>
    <property type="evidence" value="ECO:0007669"/>
    <property type="project" value="InterPro"/>
</dbReference>
<dbReference type="GeneID" id="71993797"/>
<evidence type="ECO:0000313" key="4">
    <source>
        <dbReference type="Proteomes" id="UP000756132"/>
    </source>
</evidence>
<dbReference type="PANTHER" id="PTHR36459:SF1">
    <property type="entry name" value="FATTY ACID DESATURASE DOMAIN-CONTAINING PROTEIN-RELATED"/>
    <property type="match status" value="1"/>
</dbReference>
<accession>A0A9Q8PKM5</accession>
<dbReference type="AlphaFoldDB" id="A0A9Q8PKM5"/>
<evidence type="ECO:0000256" key="1">
    <source>
        <dbReference type="SAM" id="Phobius"/>
    </source>
</evidence>
<reference evidence="3" key="2">
    <citation type="journal article" date="2022" name="Microb. Genom.">
        <title>A chromosome-scale genome assembly of the tomato pathogen Cladosporium fulvum reveals a compartmentalized genome architecture and the presence of a dispensable chromosome.</title>
        <authorList>
            <person name="Zaccaron A.Z."/>
            <person name="Chen L.H."/>
            <person name="Samaras A."/>
            <person name="Stergiopoulos I."/>
        </authorList>
    </citation>
    <scope>NUCLEOTIDE SEQUENCE</scope>
    <source>
        <strain evidence="3">Race5_Kim</strain>
    </source>
</reference>
<keyword evidence="1" id="KW-0812">Transmembrane</keyword>
<dbReference type="KEGG" id="ffu:CLAFUR5_13919"/>
<evidence type="ECO:0000259" key="2">
    <source>
        <dbReference type="Pfam" id="PF00487"/>
    </source>
</evidence>
<gene>
    <name evidence="3" type="ORF">CLAFUR5_13919</name>
</gene>
<organism evidence="3 4">
    <name type="scientific">Passalora fulva</name>
    <name type="common">Tomato leaf mold</name>
    <name type="synonym">Cladosporium fulvum</name>
    <dbReference type="NCBI Taxonomy" id="5499"/>
    <lineage>
        <taxon>Eukaryota</taxon>
        <taxon>Fungi</taxon>
        <taxon>Dikarya</taxon>
        <taxon>Ascomycota</taxon>
        <taxon>Pezizomycotina</taxon>
        <taxon>Dothideomycetes</taxon>
        <taxon>Dothideomycetidae</taxon>
        <taxon>Mycosphaerellales</taxon>
        <taxon>Mycosphaerellaceae</taxon>
        <taxon>Fulvia</taxon>
    </lineage>
</organism>
<dbReference type="PANTHER" id="PTHR36459">
    <property type="entry name" value="ORF"/>
    <property type="match status" value="1"/>
</dbReference>
<keyword evidence="4" id="KW-1185">Reference proteome</keyword>
<protein>
    <recommendedName>
        <fullName evidence="2">Fatty acid desaturase domain-containing protein</fullName>
    </recommendedName>
</protein>
<keyword evidence="1" id="KW-1133">Transmembrane helix</keyword>
<proteinExistence type="predicted"/>
<dbReference type="Proteomes" id="UP000756132">
    <property type="component" value="Chromosome 12"/>
</dbReference>
<feature type="domain" description="Fatty acid desaturase" evidence="2">
    <location>
        <begin position="145"/>
        <end position="364"/>
    </location>
</feature>